<reference evidence="1 2" key="1">
    <citation type="submission" date="2018-04" db="EMBL/GenBank/DDBJ databases">
        <title>Methylobacterium sp. PR1016A genome.</title>
        <authorList>
            <person name="Park W."/>
        </authorList>
    </citation>
    <scope>NUCLEOTIDE SEQUENCE [LARGE SCALE GENOMIC DNA]</scope>
    <source>
        <strain evidence="1 2">PR1016A</strain>
    </source>
</reference>
<dbReference type="Proteomes" id="UP000244755">
    <property type="component" value="Chromosome 1"/>
</dbReference>
<accession>A0A2R4WRZ8</accession>
<organism evidence="1 2">
    <name type="scientific">Methylobacterium currus</name>
    <dbReference type="NCBI Taxonomy" id="2051553"/>
    <lineage>
        <taxon>Bacteria</taxon>
        <taxon>Pseudomonadati</taxon>
        <taxon>Pseudomonadota</taxon>
        <taxon>Alphaproteobacteria</taxon>
        <taxon>Hyphomicrobiales</taxon>
        <taxon>Methylobacteriaceae</taxon>
        <taxon>Methylobacterium</taxon>
    </lineage>
</organism>
<dbReference type="KEGG" id="mee:DA075_28435"/>
<dbReference type="OrthoDB" id="8003500at2"/>
<dbReference type="EMBL" id="CP028843">
    <property type="protein sequence ID" value="AWB24316.1"/>
    <property type="molecule type" value="Genomic_DNA"/>
</dbReference>
<evidence type="ECO:0000313" key="1">
    <source>
        <dbReference type="EMBL" id="AWB24316.1"/>
    </source>
</evidence>
<gene>
    <name evidence="1" type="ORF">DA075_28435</name>
</gene>
<proteinExistence type="predicted"/>
<sequence>MCCPSARLDTVPSEISDAAARIQALWESGRVCPHTGRGLRDRVLEAGRLAAAGHVSADDARRVAYEAENVAAAFGPLRRAS</sequence>
<keyword evidence="2" id="KW-1185">Reference proteome</keyword>
<protein>
    <submittedName>
        <fullName evidence="1">Uncharacterized protein</fullName>
    </submittedName>
</protein>
<evidence type="ECO:0000313" key="2">
    <source>
        <dbReference type="Proteomes" id="UP000244755"/>
    </source>
</evidence>
<name>A0A2R4WRZ8_9HYPH</name>
<dbReference type="RefSeq" id="WP_099956056.1">
    <property type="nucleotide sequence ID" value="NZ_CP028843.1"/>
</dbReference>
<dbReference type="AlphaFoldDB" id="A0A2R4WRZ8"/>